<evidence type="ECO:0000313" key="2">
    <source>
        <dbReference type="EMBL" id="PQV56382.1"/>
    </source>
</evidence>
<dbReference type="EMBL" id="PVEP01000005">
    <property type="protein sequence ID" value="PQV56382.1"/>
    <property type="molecule type" value="Genomic_DNA"/>
</dbReference>
<organism evidence="2 3">
    <name type="scientific">Albidovulum denitrificans</name>
    <dbReference type="NCBI Taxonomy" id="404881"/>
    <lineage>
        <taxon>Bacteria</taxon>
        <taxon>Pseudomonadati</taxon>
        <taxon>Pseudomonadota</taxon>
        <taxon>Alphaproteobacteria</taxon>
        <taxon>Rhodobacterales</taxon>
        <taxon>Paracoccaceae</taxon>
        <taxon>Albidovulum</taxon>
    </lineage>
</organism>
<evidence type="ECO:0000313" key="3">
    <source>
        <dbReference type="Proteomes" id="UP000238338"/>
    </source>
</evidence>
<reference evidence="2 3" key="1">
    <citation type="submission" date="2018-02" db="EMBL/GenBank/DDBJ databases">
        <title>Genomic Encyclopedia of Archaeal and Bacterial Type Strains, Phase II (KMG-II): from individual species to whole genera.</title>
        <authorList>
            <person name="Goeker M."/>
        </authorList>
    </citation>
    <scope>NUCLEOTIDE SEQUENCE [LARGE SCALE GENOMIC DNA]</scope>
    <source>
        <strain evidence="2 3">DSM 18921</strain>
    </source>
</reference>
<dbReference type="Proteomes" id="UP000238338">
    <property type="component" value="Unassembled WGS sequence"/>
</dbReference>
<dbReference type="RefSeq" id="WP_170076192.1">
    <property type="nucleotide sequence ID" value="NZ_PVEP01000005.1"/>
</dbReference>
<keyword evidence="1" id="KW-1133">Transmembrane helix</keyword>
<name>A0A2S8S6G6_9RHOB</name>
<keyword evidence="1" id="KW-0812">Transmembrane</keyword>
<sequence>MRTEDHGSRRLPSGWWILPGLVVSVSAWLMLLAALAEMVIKGWQG</sequence>
<proteinExistence type="predicted"/>
<gene>
    <name evidence="2" type="ORF">LX70_02648</name>
</gene>
<keyword evidence="3" id="KW-1185">Reference proteome</keyword>
<dbReference type="AlphaFoldDB" id="A0A2S8S6G6"/>
<accession>A0A2S8S6G6</accession>
<feature type="transmembrane region" description="Helical" evidence="1">
    <location>
        <begin position="15"/>
        <end position="40"/>
    </location>
</feature>
<keyword evidence="1" id="KW-0472">Membrane</keyword>
<comment type="caution">
    <text evidence="2">The sequence shown here is derived from an EMBL/GenBank/DDBJ whole genome shotgun (WGS) entry which is preliminary data.</text>
</comment>
<protein>
    <submittedName>
        <fullName evidence="2">Uncharacterized protein</fullName>
    </submittedName>
</protein>
<evidence type="ECO:0000256" key="1">
    <source>
        <dbReference type="SAM" id="Phobius"/>
    </source>
</evidence>